<protein>
    <submittedName>
        <fullName evidence="3">Oxidoreductase family protein</fullName>
    </submittedName>
</protein>
<sequence>MIRAKTHHYRYVGAFREMKRILDSGALGRVTHVLAEAYGPVVLRPKRTTWRTDKAEGGGCLYDYAAHPLNLLNWFFGAPAQVTGSVLDQVFSEGTDDQVMSTLRWENGPTAQLSVNWSDESHRKMSAKIAMIGTNGRLYADRQECQLYLRDPVEALPGYEAGWTVKYTTELTDETWFYLRGEEYSAQLDDFITAVAEGHKTARENSFRSAAETDRTMAMIIGNAETGLPVGEAPTASRPEPARKRGWFRR</sequence>
<dbReference type="Gene3D" id="3.30.360.10">
    <property type="entry name" value="Dihydrodipicolinate Reductase, domain 2"/>
    <property type="match status" value="1"/>
</dbReference>
<accession>A0A4R8F8K8</accession>
<organism evidence="3 4">
    <name type="scientific">Rhodovulum visakhapatnamense</name>
    <dbReference type="NCBI Taxonomy" id="364297"/>
    <lineage>
        <taxon>Bacteria</taxon>
        <taxon>Pseudomonadati</taxon>
        <taxon>Pseudomonadota</taxon>
        <taxon>Alphaproteobacteria</taxon>
        <taxon>Rhodobacterales</taxon>
        <taxon>Paracoccaceae</taxon>
        <taxon>Rhodovulum</taxon>
    </lineage>
</organism>
<evidence type="ECO:0000313" key="3">
    <source>
        <dbReference type="EMBL" id="TDX19615.1"/>
    </source>
</evidence>
<proteinExistence type="predicted"/>
<dbReference type="InterPro" id="IPR055170">
    <property type="entry name" value="GFO_IDH_MocA-like_dom"/>
</dbReference>
<dbReference type="AlphaFoldDB" id="A0A4R8F8K8"/>
<feature type="region of interest" description="Disordered" evidence="1">
    <location>
        <begin position="228"/>
        <end position="250"/>
    </location>
</feature>
<evidence type="ECO:0000259" key="2">
    <source>
        <dbReference type="Pfam" id="PF22725"/>
    </source>
</evidence>
<dbReference type="Pfam" id="PF22725">
    <property type="entry name" value="GFO_IDH_MocA_C3"/>
    <property type="match status" value="1"/>
</dbReference>
<reference evidence="3 4" key="1">
    <citation type="submission" date="2019-03" db="EMBL/GenBank/DDBJ databases">
        <title>Genomic Encyclopedia of Type Strains, Phase IV (KMG-IV): sequencing the most valuable type-strain genomes for metagenomic binning, comparative biology and taxonomic classification.</title>
        <authorList>
            <person name="Goeker M."/>
        </authorList>
    </citation>
    <scope>NUCLEOTIDE SEQUENCE [LARGE SCALE GENOMIC DNA]</scope>
    <source>
        <strain evidence="3 4">JA181</strain>
    </source>
</reference>
<comment type="caution">
    <text evidence="3">The sequence shown here is derived from an EMBL/GenBank/DDBJ whole genome shotgun (WGS) entry which is preliminary data.</text>
</comment>
<dbReference type="PANTHER" id="PTHR43377">
    <property type="entry name" value="BILIVERDIN REDUCTASE A"/>
    <property type="match status" value="1"/>
</dbReference>
<feature type="domain" description="GFO/IDH/MocA-like oxidoreductase" evidence="2">
    <location>
        <begin position="15"/>
        <end position="138"/>
    </location>
</feature>
<dbReference type="SUPFAM" id="SSF55347">
    <property type="entry name" value="Glyceraldehyde-3-phosphate dehydrogenase-like, C-terminal domain"/>
    <property type="match status" value="1"/>
</dbReference>
<gene>
    <name evidence="3" type="ORF">EV657_1595</name>
</gene>
<dbReference type="PANTHER" id="PTHR43377:SF1">
    <property type="entry name" value="BILIVERDIN REDUCTASE A"/>
    <property type="match status" value="1"/>
</dbReference>
<dbReference type="RefSeq" id="WP_166673764.1">
    <property type="nucleotide sequence ID" value="NZ_SOEB01000059.1"/>
</dbReference>
<dbReference type="InterPro" id="IPR051450">
    <property type="entry name" value="Gfo/Idh/MocA_Oxidoreductases"/>
</dbReference>
<evidence type="ECO:0000313" key="4">
    <source>
        <dbReference type="Proteomes" id="UP000295484"/>
    </source>
</evidence>
<dbReference type="EMBL" id="SOEB01000059">
    <property type="protein sequence ID" value="TDX19615.1"/>
    <property type="molecule type" value="Genomic_DNA"/>
</dbReference>
<dbReference type="Proteomes" id="UP000295484">
    <property type="component" value="Unassembled WGS sequence"/>
</dbReference>
<evidence type="ECO:0000256" key="1">
    <source>
        <dbReference type="SAM" id="MobiDB-lite"/>
    </source>
</evidence>
<name>A0A4R8F8K8_9RHOB</name>